<keyword evidence="2" id="KW-1185">Reference proteome</keyword>
<dbReference type="RefSeq" id="WP_190450412.1">
    <property type="nucleotide sequence ID" value="NZ_JAMPLM010000002.1"/>
</dbReference>
<proteinExistence type="predicted"/>
<comment type="caution">
    <text evidence="1">The sequence shown here is derived from an EMBL/GenBank/DDBJ whole genome shotgun (WGS) entry which is preliminary data.</text>
</comment>
<dbReference type="Proteomes" id="UP001476950">
    <property type="component" value="Unassembled WGS sequence"/>
</dbReference>
<accession>A0ABV0KDZ3</accession>
<sequence length="218" mass="23491">MKRLLISALGLVALTTSGYALSFLTITPKSVVEQAVSCPKNAKPKAERFKVLSTQRSSQGVIVLYSAFCPTSDGAQQVFGHKVVKRNGMIWQVSGSGSYGAENESAPSARLVEYGISHASAQSPTNTAAKNDEPYTLLYGRALKPQVVAVEATFNNGKTIRDVSHNGVFALFSAGATGVCELRVLGADSQILRREDFVVRTPFSQYRRSTQCLPSQQL</sequence>
<dbReference type="EMBL" id="JAMPLM010000002">
    <property type="protein sequence ID" value="MEP1057453.1"/>
    <property type="molecule type" value="Genomic_DNA"/>
</dbReference>
<reference evidence="1 2" key="1">
    <citation type="submission" date="2022-04" db="EMBL/GenBank/DDBJ databases">
        <title>Positive selection, recombination, and allopatry shape intraspecific diversity of widespread and dominant cyanobacteria.</title>
        <authorList>
            <person name="Wei J."/>
            <person name="Shu W."/>
            <person name="Hu C."/>
        </authorList>
    </citation>
    <scope>NUCLEOTIDE SEQUENCE [LARGE SCALE GENOMIC DNA]</scope>
    <source>
        <strain evidence="1 2">AS-A4</strain>
    </source>
</reference>
<evidence type="ECO:0000313" key="1">
    <source>
        <dbReference type="EMBL" id="MEP1057453.1"/>
    </source>
</evidence>
<name>A0ABV0KDZ3_9CYAN</name>
<evidence type="ECO:0000313" key="2">
    <source>
        <dbReference type="Proteomes" id="UP001476950"/>
    </source>
</evidence>
<gene>
    <name evidence="1" type="ORF">NDI38_03325</name>
</gene>
<protein>
    <submittedName>
        <fullName evidence="1">Uncharacterized protein</fullName>
    </submittedName>
</protein>
<organism evidence="1 2">
    <name type="scientific">Stenomitos frigidus AS-A4</name>
    <dbReference type="NCBI Taxonomy" id="2933935"/>
    <lineage>
        <taxon>Bacteria</taxon>
        <taxon>Bacillati</taxon>
        <taxon>Cyanobacteriota</taxon>
        <taxon>Cyanophyceae</taxon>
        <taxon>Leptolyngbyales</taxon>
        <taxon>Leptolyngbyaceae</taxon>
        <taxon>Stenomitos</taxon>
    </lineage>
</organism>